<dbReference type="RefSeq" id="WP_148309305.1">
    <property type="nucleotide sequence ID" value="NZ_CP009123.1"/>
</dbReference>
<evidence type="ECO:0000313" key="1">
    <source>
        <dbReference type="EMBL" id="AJA11718.1"/>
    </source>
</evidence>
<keyword evidence="1" id="KW-0614">Plasmid</keyword>
<dbReference type="OrthoDB" id="7490758at2"/>
<dbReference type="KEGG" id="sphk:SKP52_24385"/>
<name>A0A0A7PR40_9SPHN</name>
<evidence type="ECO:0008006" key="3">
    <source>
        <dbReference type="Google" id="ProtNLM"/>
    </source>
</evidence>
<accession>A0A0A7PR40</accession>
<proteinExistence type="predicted"/>
<gene>
    <name evidence="1" type="ORF">SKP52_24385</name>
</gene>
<dbReference type="HOGENOM" id="CLU_674198_0_0_5"/>
<keyword evidence="2" id="KW-1185">Reference proteome</keyword>
<dbReference type="AlphaFoldDB" id="A0A0A7PR40"/>
<reference evidence="1 2" key="1">
    <citation type="journal article" date="2015" name="Int. J. Syst. Evol. Microbiol.">
        <title>Description of Sphingopyxis fribergensis sp. nov. - a soil bacterium with the ability to degrade styrene and phenylacetic acid.</title>
        <authorList>
            <person name="Oelschlagel M."/>
            <person name="Ruckert C."/>
            <person name="Kalinowski J."/>
            <person name="Schmidt G."/>
            <person name="Schlomann M."/>
            <person name="Tischler D."/>
        </authorList>
    </citation>
    <scope>NUCLEOTIDE SEQUENCE [LARGE SCALE GENOMIC DNA]</scope>
    <source>
        <strain evidence="1 2">Kp5.2</strain>
        <plasmid evidence="1">pSfKp5.2</plasmid>
    </source>
</reference>
<geneLocation type="plasmid" evidence="1 2">
    <name>pSfKp5.2</name>
</geneLocation>
<protein>
    <recommendedName>
        <fullName evidence="3">Amidoligase enzyme</fullName>
    </recommendedName>
</protein>
<dbReference type="Proteomes" id="UP000030907">
    <property type="component" value="Plasmid pSfKp5.2"/>
</dbReference>
<sequence length="416" mass="46517">MSAIPSWRAGFELEVILGDLGDPRFERELRDGEAMDEASPTFCRAFASKLRERTRRAWSAPTKSPQRPGFYVVPEYGLDPLNWPECRLAGVELLTPPLPLDEAEAVRTELYEAIYEIDGDFNFFANEHTDGCGWHINIDAGDGYRLDPDRFILGVDELLLLANNDRLFSRYTGLQRHAVGVPLLRHLAQDPQGKFLLGTALGNLLDASAGRDKGYAANFGKLLKGYLELRHFSAESFFNGPHLIEQLERIPAAFEVWPAHSHPFEQAFRRKFLLLSRWLVRIRGKLEWDLTHGLVAATGRVHFAGEPLGHLMANGLVELTLYGRGEHEYVATIRDIVLADIPEAVALLALDLAELYNLGVRQRASSNKAFQRAVLQLAGQLRKAPGLSSSAQLDELAKAETLRRAMHPQFYAKAGP</sequence>
<dbReference type="EMBL" id="CP009123">
    <property type="protein sequence ID" value="AJA11718.1"/>
    <property type="molecule type" value="Genomic_DNA"/>
</dbReference>
<evidence type="ECO:0000313" key="2">
    <source>
        <dbReference type="Proteomes" id="UP000030907"/>
    </source>
</evidence>
<organism evidence="1 2">
    <name type="scientific">Sphingopyxis fribergensis</name>
    <dbReference type="NCBI Taxonomy" id="1515612"/>
    <lineage>
        <taxon>Bacteria</taxon>
        <taxon>Pseudomonadati</taxon>
        <taxon>Pseudomonadota</taxon>
        <taxon>Alphaproteobacteria</taxon>
        <taxon>Sphingomonadales</taxon>
        <taxon>Sphingomonadaceae</taxon>
        <taxon>Sphingopyxis</taxon>
    </lineage>
</organism>